<name>A0A6G1FSH0_9PEZI</name>
<dbReference type="AlphaFoldDB" id="A0A6G1FSH0"/>
<proteinExistence type="predicted"/>
<gene>
    <name evidence="1 3" type="ORF">P152DRAFT_462346</name>
</gene>
<reference evidence="3" key="2">
    <citation type="submission" date="2020-04" db="EMBL/GenBank/DDBJ databases">
        <authorList>
            <consortium name="NCBI Genome Project"/>
        </authorList>
    </citation>
    <scope>NUCLEOTIDE SEQUENCE</scope>
    <source>
        <strain evidence="3">CBS 781.70</strain>
    </source>
</reference>
<dbReference type="GeneID" id="54420890"/>
<evidence type="ECO:0000313" key="2">
    <source>
        <dbReference type="Proteomes" id="UP000504638"/>
    </source>
</evidence>
<dbReference type="EMBL" id="ML975181">
    <property type="protein sequence ID" value="KAF1808622.1"/>
    <property type="molecule type" value="Genomic_DNA"/>
</dbReference>
<protein>
    <submittedName>
        <fullName evidence="1 3">Uncharacterized protein</fullName>
    </submittedName>
</protein>
<evidence type="ECO:0000313" key="1">
    <source>
        <dbReference type="EMBL" id="KAF1808622.1"/>
    </source>
</evidence>
<accession>A0A6G1FSH0</accession>
<sequence length="178" mass="19798">MLGSAALKLISRLSGSPYKTTIVFPPSPFSPFDSIPSPYLILVAYPFFPLTMAQDCCSRAAKAWQEAKATVHSCRAEETVSHRGWTAARDYLQSVLGASPPRSNATGTPPCQLARSGRNSVLIANDPVKKARQSLEKKREIYEWAKDRRVQAEGRRDEAFRRLEAEEAARLVSWSMVI</sequence>
<organism evidence="1">
    <name type="scientific">Eremomyces bilateralis CBS 781.70</name>
    <dbReference type="NCBI Taxonomy" id="1392243"/>
    <lineage>
        <taxon>Eukaryota</taxon>
        <taxon>Fungi</taxon>
        <taxon>Dikarya</taxon>
        <taxon>Ascomycota</taxon>
        <taxon>Pezizomycotina</taxon>
        <taxon>Dothideomycetes</taxon>
        <taxon>Dothideomycetes incertae sedis</taxon>
        <taxon>Eremomycetales</taxon>
        <taxon>Eremomycetaceae</taxon>
        <taxon>Eremomyces</taxon>
    </lineage>
</organism>
<reference evidence="1 3" key="1">
    <citation type="submission" date="2020-01" db="EMBL/GenBank/DDBJ databases">
        <authorList>
            <consortium name="DOE Joint Genome Institute"/>
            <person name="Haridas S."/>
            <person name="Albert R."/>
            <person name="Binder M."/>
            <person name="Bloem J."/>
            <person name="Labutti K."/>
            <person name="Salamov A."/>
            <person name="Andreopoulos B."/>
            <person name="Baker S.E."/>
            <person name="Barry K."/>
            <person name="Bills G."/>
            <person name="Bluhm B.H."/>
            <person name="Cannon C."/>
            <person name="Castanera R."/>
            <person name="Culley D.E."/>
            <person name="Daum C."/>
            <person name="Ezra D."/>
            <person name="Gonzalez J.B."/>
            <person name="Henrissat B."/>
            <person name="Kuo A."/>
            <person name="Liang C."/>
            <person name="Lipzen A."/>
            <person name="Lutzoni F."/>
            <person name="Magnuson J."/>
            <person name="Mondo S."/>
            <person name="Nolan M."/>
            <person name="Ohm R."/>
            <person name="Pangilinan J."/>
            <person name="Park H.-J."/>
            <person name="Ramirez L."/>
            <person name="Alfaro M."/>
            <person name="Sun H."/>
            <person name="Tritt A."/>
            <person name="Yoshinaga Y."/>
            <person name="Zwiers L.-H."/>
            <person name="Turgeon B.G."/>
            <person name="Goodwin S.B."/>
            <person name="Spatafora J.W."/>
            <person name="Crous P.W."/>
            <person name="Grigoriev I.V."/>
        </authorList>
    </citation>
    <scope>NUCLEOTIDE SEQUENCE</scope>
    <source>
        <strain evidence="1 3">CBS 781.70</strain>
    </source>
</reference>
<dbReference type="Proteomes" id="UP000504638">
    <property type="component" value="Unplaced"/>
</dbReference>
<reference evidence="3" key="3">
    <citation type="submission" date="2025-04" db="UniProtKB">
        <authorList>
            <consortium name="RefSeq"/>
        </authorList>
    </citation>
    <scope>IDENTIFICATION</scope>
    <source>
        <strain evidence="3">CBS 781.70</strain>
    </source>
</reference>
<dbReference type="RefSeq" id="XP_033530253.1">
    <property type="nucleotide sequence ID" value="XM_033680320.1"/>
</dbReference>
<keyword evidence="2" id="KW-1185">Reference proteome</keyword>
<evidence type="ECO:0000313" key="3">
    <source>
        <dbReference type="RefSeq" id="XP_033530253.1"/>
    </source>
</evidence>